<dbReference type="Gene3D" id="3.40.1010.10">
    <property type="entry name" value="Cobalt-precorrin-4 Transmethylase, Domain 1"/>
    <property type="match status" value="1"/>
</dbReference>
<dbReference type="Pfam" id="PF13241">
    <property type="entry name" value="NAD_binding_7"/>
    <property type="match status" value="1"/>
</dbReference>
<dbReference type="NCBIfam" id="TIGR01470">
    <property type="entry name" value="cysG_Nterm"/>
    <property type="match status" value="1"/>
</dbReference>
<proteinExistence type="inferred from homology"/>
<dbReference type="EC" id="2.1.1.107" evidence="20"/>
<evidence type="ECO:0000256" key="8">
    <source>
        <dbReference type="ARBA" id="ARBA00023027"/>
    </source>
</evidence>
<keyword evidence="11" id="KW-0511">Multifunctional enzyme</keyword>
<dbReference type="GO" id="GO:0032259">
    <property type="term" value="P:methylation"/>
    <property type="evidence" value="ECO:0007669"/>
    <property type="project" value="UniProtKB-KW"/>
</dbReference>
<feature type="domain" description="Sirohaem synthase dimerisation" evidence="18">
    <location>
        <begin position="181"/>
        <end position="233"/>
    </location>
</feature>
<dbReference type="Pfam" id="PF00590">
    <property type="entry name" value="TP_methylase"/>
    <property type="match status" value="1"/>
</dbReference>
<dbReference type="InterPro" id="IPR014776">
    <property type="entry name" value="4pyrrole_Mease_sub2"/>
</dbReference>
<dbReference type="Gene3D" id="3.30.160.110">
    <property type="entry name" value="Siroheme synthase, domain 2"/>
    <property type="match status" value="1"/>
</dbReference>
<dbReference type="Pfam" id="PF10414">
    <property type="entry name" value="CysG_dimeriser"/>
    <property type="match status" value="1"/>
</dbReference>
<dbReference type="PIRSF" id="PIRSF036426">
    <property type="entry name" value="Sirohaem_synth"/>
    <property type="match status" value="1"/>
</dbReference>
<gene>
    <name evidence="20" type="primary">cobA</name>
    <name evidence="20" type="ORF">HHL28_03110</name>
</gene>
<dbReference type="InterPro" id="IPR003043">
    <property type="entry name" value="Uropor_MeTrfase_CS"/>
</dbReference>
<dbReference type="InterPro" id="IPR035996">
    <property type="entry name" value="4pyrrol_Methylase_sf"/>
</dbReference>
<dbReference type="NCBIfam" id="TIGR01469">
    <property type="entry name" value="cobA_cysG_Cterm"/>
    <property type="match status" value="1"/>
</dbReference>
<evidence type="ECO:0000256" key="14">
    <source>
        <dbReference type="ARBA" id="ARBA00060548"/>
    </source>
</evidence>
<comment type="similarity">
    <text evidence="2 16">Belongs to the precorrin methyltransferase family.</text>
</comment>
<feature type="active site" description="Proton donor" evidence="15">
    <location>
        <position position="302"/>
    </location>
</feature>
<dbReference type="InterPro" id="IPR019478">
    <property type="entry name" value="Sirohaem_synthase_dimer_dom"/>
</dbReference>
<feature type="domain" description="Tetrapyrrole methylase" evidence="17">
    <location>
        <begin position="249"/>
        <end position="459"/>
    </location>
</feature>
<evidence type="ECO:0000259" key="19">
    <source>
        <dbReference type="Pfam" id="PF14824"/>
    </source>
</evidence>
<dbReference type="SUPFAM" id="SSF51735">
    <property type="entry name" value="NAD(P)-binding Rossmann-fold domains"/>
    <property type="match status" value="1"/>
</dbReference>
<evidence type="ECO:0000259" key="17">
    <source>
        <dbReference type="Pfam" id="PF00590"/>
    </source>
</evidence>
<dbReference type="FunFam" id="3.40.1010.10:FF:000001">
    <property type="entry name" value="Siroheme synthase"/>
    <property type="match status" value="1"/>
</dbReference>
<keyword evidence="5 16" id="KW-0808">Transferase</keyword>
<evidence type="ECO:0000256" key="16">
    <source>
        <dbReference type="RuleBase" id="RU003960"/>
    </source>
</evidence>
<dbReference type="Proteomes" id="UP000501891">
    <property type="component" value="Chromosome"/>
</dbReference>
<dbReference type="GO" id="GO:0004851">
    <property type="term" value="F:uroporphyrin-III C-methyltransferase activity"/>
    <property type="evidence" value="ECO:0007669"/>
    <property type="project" value="UniProtKB-EC"/>
</dbReference>
<dbReference type="UniPathway" id="UPA00262">
    <property type="reaction ID" value="UER00211"/>
</dbReference>
<name>A0A858R4B0_9PROT</name>
<dbReference type="InterPro" id="IPR050161">
    <property type="entry name" value="Siro_Cobalamin_biosynth"/>
</dbReference>
<evidence type="ECO:0000256" key="7">
    <source>
        <dbReference type="ARBA" id="ARBA00023002"/>
    </source>
</evidence>
<dbReference type="Gene3D" id="3.40.50.720">
    <property type="entry name" value="NAD(P)-binding Rossmann-like Domain"/>
    <property type="match status" value="1"/>
</dbReference>
<dbReference type="Gene3D" id="1.10.8.210">
    <property type="entry name" value="Sirohaem synthase, dimerisation domain"/>
    <property type="match status" value="1"/>
</dbReference>
<dbReference type="PANTHER" id="PTHR45790">
    <property type="entry name" value="SIROHEME SYNTHASE-RELATED"/>
    <property type="match status" value="1"/>
</dbReference>
<keyword evidence="21" id="KW-1185">Reference proteome</keyword>
<keyword evidence="4 16" id="KW-0489">Methyltransferase</keyword>
<dbReference type="CDD" id="cd11642">
    <property type="entry name" value="SUMT"/>
    <property type="match status" value="1"/>
</dbReference>
<dbReference type="EMBL" id="CP051775">
    <property type="protein sequence ID" value="QJE72221.1"/>
    <property type="molecule type" value="Genomic_DNA"/>
</dbReference>
<dbReference type="InterPro" id="IPR000878">
    <property type="entry name" value="4pyrrol_Mease"/>
</dbReference>
<dbReference type="GO" id="GO:0051266">
    <property type="term" value="F:sirohydrochlorin ferrochelatase activity"/>
    <property type="evidence" value="ECO:0007669"/>
    <property type="project" value="InterPro"/>
</dbReference>
<evidence type="ECO:0000259" key="18">
    <source>
        <dbReference type="Pfam" id="PF10414"/>
    </source>
</evidence>
<dbReference type="SUPFAM" id="SSF75615">
    <property type="entry name" value="Siroheme synthase middle domains-like"/>
    <property type="match status" value="1"/>
</dbReference>
<dbReference type="GO" id="GO:0019354">
    <property type="term" value="P:siroheme biosynthetic process"/>
    <property type="evidence" value="ECO:0007669"/>
    <property type="project" value="UniProtKB-UniPathway"/>
</dbReference>
<keyword evidence="8" id="KW-0520">NAD</keyword>
<accession>A0A858R4B0</accession>
<evidence type="ECO:0000256" key="1">
    <source>
        <dbReference type="ARBA" id="ARBA00005010"/>
    </source>
</evidence>
<dbReference type="NCBIfam" id="NF007922">
    <property type="entry name" value="PRK10637.1"/>
    <property type="match status" value="1"/>
</dbReference>
<evidence type="ECO:0000256" key="3">
    <source>
        <dbReference type="ARBA" id="ARBA00022573"/>
    </source>
</evidence>
<dbReference type="InterPro" id="IPR028281">
    <property type="entry name" value="Sirohaem_synthase_central"/>
</dbReference>
<dbReference type="PROSITE" id="PS00839">
    <property type="entry name" value="SUMT_1"/>
    <property type="match status" value="1"/>
</dbReference>
<dbReference type="InterPro" id="IPR037115">
    <property type="entry name" value="Sirohaem_synt_dimer_dom_sf"/>
</dbReference>
<dbReference type="AlphaFoldDB" id="A0A858R4B0"/>
<dbReference type="Pfam" id="PF14824">
    <property type="entry name" value="Sirohm_synth_M"/>
    <property type="match status" value="1"/>
</dbReference>
<evidence type="ECO:0000256" key="10">
    <source>
        <dbReference type="ARBA" id="ARBA00023244"/>
    </source>
</evidence>
<feature type="active site" description="Proton acceptor" evidence="15">
    <location>
        <position position="280"/>
    </location>
</feature>
<dbReference type="InterPro" id="IPR036291">
    <property type="entry name" value="NAD(P)-bd_dom_sf"/>
</dbReference>
<comment type="catalytic activity">
    <reaction evidence="13">
        <text>precorrin-2 + NAD(+) = sirohydrochlorin + NADH + 2 H(+)</text>
        <dbReference type="Rhea" id="RHEA:15613"/>
        <dbReference type="ChEBI" id="CHEBI:15378"/>
        <dbReference type="ChEBI" id="CHEBI:57540"/>
        <dbReference type="ChEBI" id="CHEBI:57945"/>
        <dbReference type="ChEBI" id="CHEBI:58351"/>
        <dbReference type="ChEBI" id="CHEBI:58827"/>
        <dbReference type="EC" id="1.3.1.76"/>
    </reaction>
</comment>
<keyword evidence="10" id="KW-0627">Porphyrin biosynthesis</keyword>
<dbReference type="InterPro" id="IPR014777">
    <property type="entry name" value="4pyrrole_Mease_sub1"/>
</dbReference>
<keyword evidence="9" id="KW-0456">Lyase</keyword>
<dbReference type="GO" id="GO:0043115">
    <property type="term" value="F:precorrin-2 dehydrogenase activity"/>
    <property type="evidence" value="ECO:0007669"/>
    <property type="project" value="UniProtKB-EC"/>
</dbReference>
<dbReference type="Gene3D" id="3.30.950.10">
    <property type="entry name" value="Methyltransferase, Cobalt-precorrin-4 Transmethylase, Domain 2"/>
    <property type="match status" value="1"/>
</dbReference>
<dbReference type="KEGG" id="acru:HHL28_03110"/>
<dbReference type="PANTHER" id="PTHR45790:SF3">
    <property type="entry name" value="S-ADENOSYL-L-METHIONINE-DEPENDENT UROPORPHYRINOGEN III METHYLTRANSFERASE, CHLOROPLASTIC"/>
    <property type="match status" value="1"/>
</dbReference>
<dbReference type="InterPro" id="IPR006366">
    <property type="entry name" value="CobA/CysG_C"/>
</dbReference>
<evidence type="ECO:0000256" key="12">
    <source>
        <dbReference type="ARBA" id="ARBA00025705"/>
    </source>
</evidence>
<evidence type="ECO:0000256" key="9">
    <source>
        <dbReference type="ARBA" id="ARBA00023239"/>
    </source>
</evidence>
<sequence>MRTVEKLYFTSTKQAPGPILWLSVRTDGLGAGDGAAHVPGLAPPGGRPVLVVGGGELALRKARLVAKSGCRLTVIAEDVIPDLAALAHEVRARAFQPADLAGHTLAFAATDELETDTSVAQAAHAAGVLVNVPDKPHLSTFIMPAIIDREPITIAISSGGASPVLVRRLRERLEAALEPGIGRLASFLDSFRGAVKAVREGETARRRFWEAVIDGPVARAFLAGDERTARDRLLVAVNDPSYGQQKTGRITLVGAGPGDPDLLTLRALRVLQDADVVVHDKLVDDRILDYVRRDARRIFVGKTKSNHTLGQSEINALLVREAQDGHRVVRLKGGDPFVFGRGGEELEAARAAGIPIEVVPGITAALGCGAATTIPVTHRGVAQGVTFVTGHGKDGEPDLDWQALARLKHTLVIYMGLSSSGTIARRLTDAGLDPATPAALIENGTRPDQRLVVGSVAELPELARLHGLVGPALIIVGEVVRLADPAQLAELAAPALREAV</sequence>
<evidence type="ECO:0000256" key="5">
    <source>
        <dbReference type="ARBA" id="ARBA00022679"/>
    </source>
</evidence>
<organism evidence="20 21">
    <name type="scientific">Aerophototrophica crusticola</name>
    <dbReference type="NCBI Taxonomy" id="1709002"/>
    <lineage>
        <taxon>Bacteria</taxon>
        <taxon>Pseudomonadati</taxon>
        <taxon>Pseudomonadota</taxon>
        <taxon>Alphaproteobacteria</taxon>
        <taxon>Rhodospirillales</taxon>
        <taxon>Rhodospirillaceae</taxon>
        <taxon>Aerophototrophica</taxon>
    </lineage>
</organism>
<dbReference type="NCBIfam" id="NF004790">
    <property type="entry name" value="PRK06136.1"/>
    <property type="match status" value="1"/>
</dbReference>
<keyword evidence="6" id="KW-0949">S-adenosyl-L-methionine</keyword>
<evidence type="ECO:0000313" key="21">
    <source>
        <dbReference type="Proteomes" id="UP000501891"/>
    </source>
</evidence>
<evidence type="ECO:0000256" key="15">
    <source>
        <dbReference type="PIRSR" id="PIRSR036426-1"/>
    </source>
</evidence>
<evidence type="ECO:0000256" key="2">
    <source>
        <dbReference type="ARBA" id="ARBA00005879"/>
    </source>
</evidence>
<reference evidence="20" key="1">
    <citation type="submission" date="2020-04" db="EMBL/GenBank/DDBJ databases">
        <title>A desert anoxygenic phototrophic bacterium fixes CO2 using RubisCO under aerobic conditions.</title>
        <authorList>
            <person name="Tang K."/>
        </authorList>
    </citation>
    <scope>NUCLEOTIDE SEQUENCE [LARGE SCALE GENOMIC DNA]</scope>
    <source>
        <strain evidence="20">MIMtkB3</strain>
    </source>
</reference>
<feature type="domain" description="Siroheme synthase central" evidence="19">
    <location>
        <begin position="149"/>
        <end position="175"/>
    </location>
</feature>
<evidence type="ECO:0000256" key="11">
    <source>
        <dbReference type="ARBA" id="ARBA00023268"/>
    </source>
</evidence>
<keyword evidence="3" id="KW-0169">Cobalamin biosynthesis</keyword>
<evidence type="ECO:0000256" key="4">
    <source>
        <dbReference type="ARBA" id="ARBA00022603"/>
    </source>
</evidence>
<evidence type="ECO:0000313" key="20">
    <source>
        <dbReference type="EMBL" id="QJE72221.1"/>
    </source>
</evidence>
<keyword evidence="7" id="KW-0560">Oxidoreductase</keyword>
<comment type="pathway">
    <text evidence="14">Cofactor biosynthesis; adenosylcobalamin biosynthesis; precorrin-2 from uroporphyrinogen III: step 1/1.</text>
</comment>
<dbReference type="InterPro" id="IPR012409">
    <property type="entry name" value="Sirohaem_synth"/>
</dbReference>
<dbReference type="FunFam" id="3.30.950.10:FF:000001">
    <property type="entry name" value="Siroheme synthase"/>
    <property type="match status" value="1"/>
</dbReference>
<comment type="pathway">
    <text evidence="1">Porphyrin-containing compound metabolism; siroheme biosynthesis; sirohydrochlorin from precorrin-2: step 1/1.</text>
</comment>
<dbReference type="GO" id="GO:0009236">
    <property type="term" value="P:cobalamin biosynthetic process"/>
    <property type="evidence" value="ECO:0007669"/>
    <property type="project" value="UniProtKB-KW"/>
</dbReference>
<dbReference type="InterPro" id="IPR006367">
    <property type="entry name" value="Sirohaem_synthase_N"/>
</dbReference>
<protein>
    <submittedName>
        <fullName evidence="20">Uroporphyrinogen-III C-methyltransferase</fullName>
        <ecNumber evidence="20">2.1.1.107</ecNumber>
    </submittedName>
</protein>
<dbReference type="GO" id="GO:0051287">
    <property type="term" value="F:NAD binding"/>
    <property type="evidence" value="ECO:0007669"/>
    <property type="project" value="InterPro"/>
</dbReference>
<evidence type="ECO:0000256" key="13">
    <source>
        <dbReference type="ARBA" id="ARBA00047561"/>
    </source>
</evidence>
<comment type="pathway">
    <text evidence="12">Porphyrin-containing compound metabolism; siroheme biosynthesis; precorrin-2 from uroporphyrinogen III: step 1/1.</text>
</comment>
<evidence type="ECO:0000256" key="6">
    <source>
        <dbReference type="ARBA" id="ARBA00022691"/>
    </source>
</evidence>
<dbReference type="SUPFAM" id="SSF53790">
    <property type="entry name" value="Tetrapyrrole methylase"/>
    <property type="match status" value="1"/>
</dbReference>
<dbReference type="PROSITE" id="PS00840">
    <property type="entry name" value="SUMT_2"/>
    <property type="match status" value="1"/>
</dbReference>